<evidence type="ECO:0000313" key="3">
    <source>
        <dbReference type="Proteomes" id="UP000555836"/>
    </source>
</evidence>
<dbReference type="PANTHER" id="PTHR32248:SF4">
    <property type="entry name" value="RNA POLYMERASE SIGMA-54 FACTOR"/>
    <property type="match status" value="1"/>
</dbReference>
<name>A0A7Y0X4S2_VIBPH</name>
<protein>
    <submittedName>
        <fullName evidence="2">RNA polymerase factor sigma-54</fullName>
        <ecNumber evidence="2">2.7.7.6</ecNumber>
    </submittedName>
</protein>
<proteinExistence type="predicted"/>
<dbReference type="InterPro" id="IPR000394">
    <property type="entry name" value="RNA_pol_sigma_54"/>
</dbReference>
<dbReference type="GO" id="GO:0003899">
    <property type="term" value="F:DNA-directed RNA polymerase activity"/>
    <property type="evidence" value="ECO:0007669"/>
    <property type="project" value="UniProtKB-EC"/>
</dbReference>
<accession>A0A7Y0X4S2</accession>
<feature type="compositionally biased region" description="Basic and acidic residues" evidence="1">
    <location>
        <begin position="75"/>
        <end position="85"/>
    </location>
</feature>
<dbReference type="GO" id="GO:0016987">
    <property type="term" value="F:sigma factor activity"/>
    <property type="evidence" value="ECO:0007669"/>
    <property type="project" value="InterPro"/>
</dbReference>
<keyword evidence="2" id="KW-0548">Nucleotidyltransferase</keyword>
<feature type="region of interest" description="Disordered" evidence="1">
    <location>
        <begin position="31"/>
        <end position="85"/>
    </location>
</feature>
<dbReference type="GO" id="GO:0001216">
    <property type="term" value="F:DNA-binding transcription activator activity"/>
    <property type="evidence" value="ECO:0007669"/>
    <property type="project" value="InterPro"/>
</dbReference>
<evidence type="ECO:0000256" key="1">
    <source>
        <dbReference type="SAM" id="MobiDB-lite"/>
    </source>
</evidence>
<dbReference type="PANTHER" id="PTHR32248">
    <property type="entry name" value="RNA POLYMERASE SIGMA-54 FACTOR"/>
    <property type="match status" value="1"/>
</dbReference>
<dbReference type="AlphaFoldDB" id="A0A7Y0X4S2"/>
<feature type="non-terminal residue" evidence="2">
    <location>
        <position position="1"/>
    </location>
</feature>
<feature type="non-terminal residue" evidence="2">
    <location>
        <position position="85"/>
    </location>
</feature>
<evidence type="ECO:0000313" key="2">
    <source>
        <dbReference type="EMBL" id="NMU24887.1"/>
    </source>
</evidence>
<comment type="caution">
    <text evidence="2">The sequence shown here is derived from an EMBL/GenBank/DDBJ whole genome shotgun (WGS) entry which is preliminary data.</text>
</comment>
<sequence length="85" mass="9148">AMTPQLQQAIRLLQLSTLDLQQEIQEALDSNPLLEVEEGQDEPLANGEDKSAVEAADSNSANEPADIDVPDSSDVIEKSEISSEL</sequence>
<organism evidence="2 3">
    <name type="scientific">Vibrio parahaemolyticus</name>
    <dbReference type="NCBI Taxonomy" id="670"/>
    <lineage>
        <taxon>Bacteria</taxon>
        <taxon>Pseudomonadati</taxon>
        <taxon>Pseudomonadota</taxon>
        <taxon>Gammaproteobacteria</taxon>
        <taxon>Vibrionales</taxon>
        <taxon>Vibrionaceae</taxon>
        <taxon>Vibrio</taxon>
    </lineage>
</organism>
<dbReference type="Proteomes" id="UP000555836">
    <property type="component" value="Unassembled WGS sequence"/>
</dbReference>
<keyword evidence="2" id="KW-0808">Transferase</keyword>
<gene>
    <name evidence="2" type="ORF">HKB21_04565</name>
</gene>
<dbReference type="EC" id="2.7.7.6" evidence="2"/>
<reference evidence="2 3" key="1">
    <citation type="submission" date="2020-04" db="EMBL/GenBank/DDBJ databases">
        <title>Whole-genome sequencing of Vibrio spp. from China reveals different genetic environments of blaCTX-M-14 among diverse lineages.</title>
        <authorList>
            <person name="Zheng Z."/>
            <person name="Ye L."/>
            <person name="Chen S."/>
        </authorList>
    </citation>
    <scope>NUCLEOTIDE SEQUENCE [LARGE SCALE GENOMIC DNA]</scope>
    <source>
        <strain evidence="2 3">Vb0574</strain>
    </source>
</reference>
<dbReference type="Pfam" id="PF00309">
    <property type="entry name" value="Sigma54_AID"/>
    <property type="match status" value="1"/>
</dbReference>
<dbReference type="EMBL" id="JABCLD010000627">
    <property type="protein sequence ID" value="NMU24887.1"/>
    <property type="molecule type" value="Genomic_DNA"/>
</dbReference>